<keyword evidence="4" id="KW-0479">Metal-binding</keyword>
<dbReference type="InterPro" id="IPR017961">
    <property type="entry name" value="DNA_pol_Y-fam_little_finger"/>
</dbReference>
<accession>A0ABT8LHU1</accession>
<keyword evidence="4" id="KW-0235">DNA replication</keyword>
<feature type="active site" evidence="4">
    <location>
        <position position="104"/>
    </location>
</feature>
<evidence type="ECO:0000259" key="5">
    <source>
        <dbReference type="PROSITE" id="PS50173"/>
    </source>
</evidence>
<evidence type="ECO:0000256" key="3">
    <source>
        <dbReference type="ARBA" id="ARBA00022932"/>
    </source>
</evidence>
<evidence type="ECO:0000256" key="1">
    <source>
        <dbReference type="ARBA" id="ARBA00010945"/>
    </source>
</evidence>
<dbReference type="SUPFAM" id="SSF56672">
    <property type="entry name" value="DNA/RNA polymerases"/>
    <property type="match status" value="1"/>
</dbReference>
<comment type="function">
    <text evidence="4">Poorly processive, error-prone DNA polymerase involved in untargeted mutagenesis. Copies undamaged DNA at stalled replication forks, which arise in vivo from mismatched or misaligned primer ends. These misaligned primers can be extended by PolIV. Exhibits no 3'-5' exonuclease (proofreading) activity. May be involved in translesional synthesis, in conjunction with the beta clamp from PolIII.</text>
</comment>
<keyword evidence="4" id="KW-0234">DNA repair</keyword>
<dbReference type="SUPFAM" id="SSF100879">
    <property type="entry name" value="Lesion bypass DNA polymerase (Y-family), little finger domain"/>
    <property type="match status" value="1"/>
</dbReference>
<dbReference type="NCBIfam" id="NF002677">
    <property type="entry name" value="PRK02406.1"/>
    <property type="match status" value="1"/>
</dbReference>
<dbReference type="Gene3D" id="3.30.70.270">
    <property type="match status" value="1"/>
</dbReference>
<dbReference type="InterPro" id="IPR001126">
    <property type="entry name" value="UmuC"/>
</dbReference>
<dbReference type="Gene3D" id="3.30.1490.100">
    <property type="entry name" value="DNA polymerase, Y-family, little finger domain"/>
    <property type="match status" value="1"/>
</dbReference>
<dbReference type="Pfam" id="PF00817">
    <property type="entry name" value="IMS"/>
    <property type="match status" value="1"/>
</dbReference>
<sequence length="356" mass="40085">MVTKIIHIDMDAFYASVEQRDNPELRGKPVAVGGSSKRGVVAAASYEARRFGVHSAMPSAIAARKCPDLIFVKPRFDQYKKVSLEIRDIFHEYTDLVEPLSLDEAYLDVTSNKKEIPSATIIAREIKSKIKNKTGLTASAGISINKFLAKTASDLDKPDGLSVILPHEAEKFVEKLPIHKFHGIGKVTAKKMNGYGIYNGADLKKWSVLDLVKRFGKMGEYYHKIAFGQDDRQVNPNRIRKSISSEDTFEEDLTNMNEMEEAIREIAKNVYQWMEKNQIFGKTLTVKIKFADFKQITRSKTLPYLITDFTSMTEIANELLATVNIENIGVRLLGVALSNLNHDNKNPDGHQLTLDF</sequence>
<feature type="domain" description="UmuC" evidence="5">
    <location>
        <begin position="5"/>
        <end position="185"/>
    </location>
</feature>
<gene>
    <name evidence="4 6" type="primary">dinB</name>
    <name evidence="6" type="ORF">QQ020_32145</name>
</gene>
<feature type="binding site" evidence="4">
    <location>
        <position position="103"/>
    </location>
    <ligand>
        <name>Mg(2+)</name>
        <dbReference type="ChEBI" id="CHEBI:18420"/>
    </ligand>
</feature>
<feature type="binding site" evidence="4">
    <location>
        <position position="9"/>
    </location>
    <ligand>
        <name>Mg(2+)</name>
        <dbReference type="ChEBI" id="CHEBI:18420"/>
    </ligand>
</feature>
<protein>
    <recommendedName>
        <fullName evidence="4">DNA polymerase IV</fullName>
        <shortName evidence="4">Pol IV</shortName>
        <ecNumber evidence="4">2.7.7.7</ecNumber>
    </recommendedName>
</protein>
<dbReference type="PANTHER" id="PTHR11076:SF33">
    <property type="entry name" value="DNA POLYMERASE KAPPA"/>
    <property type="match status" value="1"/>
</dbReference>
<name>A0ABT8LHU1_9BACT</name>
<dbReference type="NCBIfam" id="NF010731">
    <property type="entry name" value="PRK14133.1"/>
    <property type="match status" value="1"/>
</dbReference>
<comment type="catalytic activity">
    <reaction evidence="4">
        <text>DNA(n) + a 2'-deoxyribonucleoside 5'-triphosphate = DNA(n+1) + diphosphate</text>
        <dbReference type="Rhea" id="RHEA:22508"/>
        <dbReference type="Rhea" id="RHEA-COMP:17339"/>
        <dbReference type="Rhea" id="RHEA-COMP:17340"/>
        <dbReference type="ChEBI" id="CHEBI:33019"/>
        <dbReference type="ChEBI" id="CHEBI:61560"/>
        <dbReference type="ChEBI" id="CHEBI:173112"/>
        <dbReference type="EC" id="2.7.7.7"/>
    </reaction>
</comment>
<evidence type="ECO:0000256" key="2">
    <source>
        <dbReference type="ARBA" id="ARBA00022457"/>
    </source>
</evidence>
<keyword evidence="2 4" id="KW-0515">Mutator protein</keyword>
<dbReference type="InterPro" id="IPR036775">
    <property type="entry name" value="DNA_pol_Y-fam_lit_finger_sf"/>
</dbReference>
<proteinExistence type="inferred from homology"/>
<organism evidence="6 7">
    <name type="scientific">Agaribacillus aureus</name>
    <dbReference type="NCBI Taxonomy" id="3051825"/>
    <lineage>
        <taxon>Bacteria</taxon>
        <taxon>Pseudomonadati</taxon>
        <taxon>Bacteroidota</taxon>
        <taxon>Cytophagia</taxon>
        <taxon>Cytophagales</taxon>
        <taxon>Splendidivirgaceae</taxon>
        <taxon>Agaribacillus</taxon>
    </lineage>
</organism>
<evidence type="ECO:0000313" key="6">
    <source>
        <dbReference type="EMBL" id="MDN5216766.1"/>
    </source>
</evidence>
<feature type="site" description="Substrate discrimination" evidence="4">
    <location>
        <position position="14"/>
    </location>
</feature>
<dbReference type="EC" id="2.7.7.7" evidence="4"/>
<keyword evidence="4" id="KW-0238">DNA-binding</keyword>
<keyword evidence="3 4" id="KW-0239">DNA-directed DNA polymerase</keyword>
<keyword evidence="4" id="KW-0227">DNA damage</keyword>
<comment type="cofactor">
    <cofactor evidence="4">
        <name>Mg(2+)</name>
        <dbReference type="ChEBI" id="CHEBI:18420"/>
    </cofactor>
    <text evidence="4">Binds 2 magnesium ions per subunit.</text>
</comment>
<dbReference type="PROSITE" id="PS50173">
    <property type="entry name" value="UMUC"/>
    <property type="match status" value="1"/>
</dbReference>
<dbReference type="InterPro" id="IPR024728">
    <property type="entry name" value="PolY_HhH_motif"/>
</dbReference>
<comment type="subcellular location">
    <subcellularLocation>
        <location evidence="4">Cytoplasm</location>
    </subcellularLocation>
</comment>
<comment type="similarity">
    <text evidence="1 4">Belongs to the DNA polymerase type-Y family.</text>
</comment>
<keyword evidence="4" id="KW-0963">Cytoplasm</keyword>
<dbReference type="InterPro" id="IPR043502">
    <property type="entry name" value="DNA/RNA_pol_sf"/>
</dbReference>
<evidence type="ECO:0000313" key="7">
    <source>
        <dbReference type="Proteomes" id="UP001172083"/>
    </source>
</evidence>
<dbReference type="EMBL" id="JAUJEB010000010">
    <property type="protein sequence ID" value="MDN5216766.1"/>
    <property type="molecule type" value="Genomic_DNA"/>
</dbReference>
<keyword evidence="4" id="KW-0460">Magnesium</keyword>
<dbReference type="HAMAP" id="MF_01113">
    <property type="entry name" value="DNApol_IV"/>
    <property type="match status" value="1"/>
</dbReference>
<comment type="caution">
    <text evidence="6">The sequence shown here is derived from an EMBL/GenBank/DDBJ whole genome shotgun (WGS) entry which is preliminary data.</text>
</comment>
<dbReference type="InterPro" id="IPR043128">
    <property type="entry name" value="Rev_trsase/Diguanyl_cyclase"/>
</dbReference>
<evidence type="ECO:0000256" key="4">
    <source>
        <dbReference type="HAMAP-Rule" id="MF_01113"/>
    </source>
</evidence>
<reference evidence="6" key="1">
    <citation type="submission" date="2023-06" db="EMBL/GenBank/DDBJ databases">
        <title>Genomic of Agaribacillus aureum.</title>
        <authorList>
            <person name="Wang G."/>
        </authorList>
    </citation>
    <scope>NUCLEOTIDE SEQUENCE</scope>
    <source>
        <strain evidence="6">BMA12</strain>
    </source>
</reference>
<keyword evidence="4 6" id="KW-0808">Transferase</keyword>
<keyword evidence="4 6" id="KW-0548">Nucleotidyltransferase</keyword>
<dbReference type="InterPro" id="IPR022880">
    <property type="entry name" value="DNApol_IV"/>
</dbReference>
<dbReference type="PANTHER" id="PTHR11076">
    <property type="entry name" value="DNA REPAIR POLYMERASE UMUC / TRANSFERASE FAMILY MEMBER"/>
    <property type="match status" value="1"/>
</dbReference>
<dbReference type="CDD" id="cd03586">
    <property type="entry name" value="PolY_Pol_IV_kappa"/>
    <property type="match status" value="1"/>
</dbReference>
<dbReference type="Gene3D" id="1.10.150.20">
    <property type="entry name" value="5' to 3' exonuclease, C-terminal subdomain"/>
    <property type="match status" value="1"/>
</dbReference>
<dbReference type="Gene3D" id="3.40.1170.60">
    <property type="match status" value="1"/>
</dbReference>
<dbReference type="InterPro" id="IPR050116">
    <property type="entry name" value="DNA_polymerase-Y"/>
</dbReference>
<dbReference type="RefSeq" id="WP_346762103.1">
    <property type="nucleotide sequence ID" value="NZ_JAUJEB010000010.1"/>
</dbReference>
<dbReference type="Pfam" id="PF11799">
    <property type="entry name" value="IMS_C"/>
    <property type="match status" value="1"/>
</dbReference>
<dbReference type="Proteomes" id="UP001172083">
    <property type="component" value="Unassembled WGS sequence"/>
</dbReference>
<dbReference type="GO" id="GO:0003887">
    <property type="term" value="F:DNA-directed DNA polymerase activity"/>
    <property type="evidence" value="ECO:0007669"/>
    <property type="project" value="UniProtKB-EC"/>
</dbReference>
<keyword evidence="7" id="KW-1185">Reference proteome</keyword>
<comment type="subunit">
    <text evidence="4">Monomer.</text>
</comment>
<dbReference type="Pfam" id="PF11798">
    <property type="entry name" value="IMS_HHH"/>
    <property type="match status" value="1"/>
</dbReference>